<feature type="non-terminal residue" evidence="1">
    <location>
        <position position="1"/>
    </location>
</feature>
<protein>
    <submittedName>
        <fullName evidence="1">Uncharacterized protein</fullName>
    </submittedName>
</protein>
<sequence length="144" mass="16000">SEYILHITFLDKNFSCVRWISYKGGVAVSAVTQGFGMLSAFCFKINFHVPLCIIFGADLINAVENSFITPSFLDLKEIPRCYGYGASNDIQGVKNVVHQNFEFFVNQPTTLSPQTSQVSTPRPQYEKNPTCGGKVRQLLLKGLA</sequence>
<dbReference type="EMBL" id="GBEZ01000289">
    <property type="protein sequence ID" value="JAC84588.1"/>
    <property type="molecule type" value="Transcribed_RNA"/>
</dbReference>
<organism evidence="1">
    <name type="scientific">Tetraselmis sp. GSL018</name>
    <dbReference type="NCBI Taxonomy" id="582737"/>
    <lineage>
        <taxon>Eukaryota</taxon>
        <taxon>Viridiplantae</taxon>
        <taxon>Chlorophyta</taxon>
        <taxon>core chlorophytes</taxon>
        <taxon>Chlorodendrophyceae</taxon>
        <taxon>Chlorodendrales</taxon>
        <taxon>Chlorodendraceae</taxon>
        <taxon>Tetraselmis</taxon>
    </lineage>
</organism>
<dbReference type="AlphaFoldDB" id="A0A061SJY4"/>
<evidence type="ECO:0000313" key="1">
    <source>
        <dbReference type="EMBL" id="JAC84588.1"/>
    </source>
</evidence>
<gene>
    <name evidence="1" type="ORF">TSPGSL018_617</name>
</gene>
<proteinExistence type="predicted"/>
<reference evidence="1" key="1">
    <citation type="submission" date="2014-05" db="EMBL/GenBank/DDBJ databases">
        <title>The transcriptome of the halophilic microalga Tetraselmis sp. GSL018 isolated from the Great Salt Lake, Utah.</title>
        <authorList>
            <person name="Jinkerson R.E."/>
            <person name="D'Adamo S."/>
            <person name="Posewitz M.C."/>
        </authorList>
    </citation>
    <scope>NUCLEOTIDE SEQUENCE</scope>
    <source>
        <strain evidence="1">GSL018</strain>
    </source>
</reference>
<name>A0A061SJY4_9CHLO</name>
<accession>A0A061SJY4</accession>